<dbReference type="InterPro" id="IPR029045">
    <property type="entry name" value="ClpP/crotonase-like_dom_sf"/>
</dbReference>
<dbReference type="Gene3D" id="1.10.12.10">
    <property type="entry name" value="Lyase 2-enoyl-coa Hydratase, Chain A, domain 2"/>
    <property type="match status" value="1"/>
</dbReference>
<organism evidence="3 4">
    <name type="scientific">Desulfarculus baarsii (strain ATCC 33931 / DSM 2075 / LMG 7858 / VKM B-1802 / 2st14)</name>
    <dbReference type="NCBI Taxonomy" id="644282"/>
    <lineage>
        <taxon>Bacteria</taxon>
        <taxon>Pseudomonadati</taxon>
        <taxon>Thermodesulfobacteriota</taxon>
        <taxon>Desulfarculia</taxon>
        <taxon>Desulfarculales</taxon>
        <taxon>Desulfarculaceae</taxon>
        <taxon>Desulfarculus</taxon>
    </lineage>
</organism>
<dbReference type="CDD" id="cd06558">
    <property type="entry name" value="crotonase-like"/>
    <property type="match status" value="1"/>
</dbReference>
<sequence>MTDELLLAIENRVAVITLNRPDKRNALSPQMIEAFHAYLDQIDADDLARVVCLRAAGEKAFCAGADLGGGLAGAPDDASSPPRRYAALLGRMAGFGKPIVAKVGGPCLAGGTGLMLASHIVVARADVYFSLPEVNVGIFPFMVGALLLRNVLWKKALEMALTGRKVGAEEAERIGMITSAVAPEDFERHVDGLLGGLSGRSPVGMRLGLEAFRRLIDMPLEAGLQDLSLTLLKAAKTDDAREGVMAFLEKRQPNFTGK</sequence>
<evidence type="ECO:0000313" key="3">
    <source>
        <dbReference type="EMBL" id="ADK86610.1"/>
    </source>
</evidence>
<protein>
    <submittedName>
        <fullName evidence="3">Enoyl-CoA hydratase/isomerase</fullName>
    </submittedName>
</protein>
<dbReference type="EMBL" id="CP002085">
    <property type="protein sequence ID" value="ADK86610.1"/>
    <property type="molecule type" value="Genomic_DNA"/>
</dbReference>
<dbReference type="Gene3D" id="3.90.226.10">
    <property type="entry name" value="2-enoyl-CoA Hydratase, Chain A, domain 1"/>
    <property type="match status" value="1"/>
</dbReference>
<accession>E1QM25</accession>
<keyword evidence="4" id="KW-1185">Reference proteome</keyword>
<dbReference type="AlphaFoldDB" id="E1QM25"/>
<gene>
    <name evidence="3" type="ordered locus">Deba_3257</name>
</gene>
<keyword evidence="2" id="KW-1133">Transmembrane helix</keyword>
<name>E1QM25_DESB2</name>
<keyword evidence="2" id="KW-0472">Membrane</keyword>
<reference evidence="3 4" key="1">
    <citation type="journal article" date="2010" name="Stand. Genomic Sci.">
        <title>Complete genome sequence of Desulfarculus baarsii type strain (2st14).</title>
        <authorList>
            <person name="Sun H."/>
            <person name="Spring S."/>
            <person name="Lapidus A."/>
            <person name="Davenport K."/>
            <person name="Del Rio T.G."/>
            <person name="Tice H."/>
            <person name="Nolan M."/>
            <person name="Copeland A."/>
            <person name="Cheng J.F."/>
            <person name="Lucas S."/>
            <person name="Tapia R."/>
            <person name="Goodwin L."/>
            <person name="Pitluck S."/>
            <person name="Ivanova N."/>
            <person name="Pagani I."/>
            <person name="Mavromatis K."/>
            <person name="Ovchinnikova G."/>
            <person name="Pati A."/>
            <person name="Chen A."/>
            <person name="Palaniappan K."/>
            <person name="Hauser L."/>
            <person name="Chang Y.J."/>
            <person name="Jeffries C.D."/>
            <person name="Detter J.C."/>
            <person name="Han C."/>
            <person name="Rohde M."/>
            <person name="Brambilla E."/>
            <person name="Goker M."/>
            <person name="Woyke T."/>
            <person name="Bristow J."/>
            <person name="Eisen J.A."/>
            <person name="Markowitz V."/>
            <person name="Hugenholtz P."/>
            <person name="Kyrpides N.C."/>
            <person name="Klenk H.P."/>
            <person name="Land M."/>
        </authorList>
    </citation>
    <scope>NUCLEOTIDE SEQUENCE [LARGE SCALE GENOMIC DNA]</scope>
    <source>
        <strain evidence="4">ATCC 33931 / DSM 2075 / LMG 7858 / VKM B-1802 / 2st14</strain>
    </source>
</reference>
<proteinExistence type="inferred from homology"/>
<dbReference type="SUPFAM" id="SSF52096">
    <property type="entry name" value="ClpP/crotonase"/>
    <property type="match status" value="1"/>
</dbReference>
<dbReference type="GO" id="GO:0008300">
    <property type="term" value="P:isoprenoid catabolic process"/>
    <property type="evidence" value="ECO:0007669"/>
    <property type="project" value="TreeGrafter"/>
</dbReference>
<comment type="similarity">
    <text evidence="1">Belongs to the enoyl-CoA hydratase/isomerase family.</text>
</comment>
<evidence type="ECO:0000256" key="2">
    <source>
        <dbReference type="SAM" id="Phobius"/>
    </source>
</evidence>
<dbReference type="InterPro" id="IPR001753">
    <property type="entry name" value="Enoyl-CoA_hydra/iso"/>
</dbReference>
<dbReference type="STRING" id="644282.Deba_3257"/>
<dbReference type="Proteomes" id="UP000009047">
    <property type="component" value="Chromosome"/>
</dbReference>
<keyword evidence="2" id="KW-0812">Transmembrane</keyword>
<dbReference type="GO" id="GO:0003824">
    <property type="term" value="F:catalytic activity"/>
    <property type="evidence" value="ECO:0007669"/>
    <property type="project" value="UniProtKB-ARBA"/>
</dbReference>
<dbReference type="PANTHER" id="PTHR42964:SF1">
    <property type="entry name" value="POLYKETIDE BIOSYNTHESIS ENOYL-COA HYDRATASE PKSH-RELATED"/>
    <property type="match status" value="1"/>
</dbReference>
<dbReference type="InterPro" id="IPR051683">
    <property type="entry name" value="Enoyl-CoA_Hydratase/Isomerase"/>
</dbReference>
<evidence type="ECO:0000256" key="1">
    <source>
        <dbReference type="ARBA" id="ARBA00005254"/>
    </source>
</evidence>
<dbReference type="Pfam" id="PF00378">
    <property type="entry name" value="ECH_1"/>
    <property type="match status" value="1"/>
</dbReference>
<feature type="transmembrane region" description="Helical" evidence="2">
    <location>
        <begin position="134"/>
        <end position="152"/>
    </location>
</feature>
<dbReference type="HOGENOM" id="CLU_009834_7_3_7"/>
<dbReference type="RefSeq" id="WP_013260046.1">
    <property type="nucleotide sequence ID" value="NC_014365.1"/>
</dbReference>
<evidence type="ECO:0000313" key="4">
    <source>
        <dbReference type="Proteomes" id="UP000009047"/>
    </source>
</evidence>
<dbReference type="PANTHER" id="PTHR42964">
    <property type="entry name" value="ENOYL-COA HYDRATASE"/>
    <property type="match status" value="1"/>
</dbReference>
<dbReference type="InterPro" id="IPR014748">
    <property type="entry name" value="Enoyl-CoA_hydra_C"/>
</dbReference>
<feature type="transmembrane region" description="Helical" evidence="2">
    <location>
        <begin position="99"/>
        <end position="122"/>
    </location>
</feature>
<dbReference type="eggNOG" id="COG1024">
    <property type="taxonomic scope" value="Bacteria"/>
</dbReference>
<dbReference type="KEGG" id="dbr:Deba_3257"/>